<evidence type="ECO:0000313" key="2">
    <source>
        <dbReference type="Proteomes" id="UP000264541"/>
    </source>
</evidence>
<dbReference type="Pfam" id="PF14595">
    <property type="entry name" value="Thioredoxin_9"/>
    <property type="match status" value="1"/>
</dbReference>
<comment type="caution">
    <text evidence="1">The sequence shown here is derived from an EMBL/GenBank/DDBJ whole genome shotgun (WGS) entry which is preliminary data.</text>
</comment>
<dbReference type="CDD" id="cd02947">
    <property type="entry name" value="TRX_family"/>
    <property type="match status" value="1"/>
</dbReference>
<accession>A0A372LLR2</accession>
<dbReference type="RefSeq" id="WP_117327258.1">
    <property type="nucleotide sequence ID" value="NZ_QVTE01000037.1"/>
</dbReference>
<sequence>MSSLNSWFEKGMTKEEYLDSMKVHKENLKSVQENFQLDIDDEARLAPLKENQLRAIVLTADWCGDAMVNIPILLNIASSAGIDIRFLIRDENLELMDQYLTNGTARSIPIFIFIDSNGDEVARWGPRAPEVQAFVDDLKENTMPAKEDPAYNSAFKLFIETVTNRFITDQELWTSIKSDILKTLENSILKK</sequence>
<dbReference type="Proteomes" id="UP000264541">
    <property type="component" value="Unassembled WGS sequence"/>
</dbReference>
<keyword evidence="2" id="KW-1185">Reference proteome</keyword>
<gene>
    <name evidence="1" type="ORF">D0469_13455</name>
</gene>
<protein>
    <submittedName>
        <fullName evidence="1">Thioredoxin family protein</fullName>
    </submittedName>
</protein>
<name>A0A372LLR2_9BACI</name>
<dbReference type="AlphaFoldDB" id="A0A372LLR2"/>
<dbReference type="OrthoDB" id="6120799at2"/>
<reference evidence="1 2" key="1">
    <citation type="submission" date="2018-08" db="EMBL/GenBank/DDBJ databases">
        <title>Bacillus chawlae sp. nov., Bacillus glennii sp. nov., and Bacillus saganii sp. nov. Isolated from the Vehicle Assembly Building at Kennedy Space Center where the Viking Spacecraft were Assembled.</title>
        <authorList>
            <person name="Seuylemezian A."/>
            <person name="Vaishampayan P."/>
        </authorList>
    </citation>
    <scope>NUCLEOTIDE SEQUENCE [LARGE SCALE GENOMIC DNA]</scope>
    <source>
        <strain evidence="1 2">V47-23a</strain>
    </source>
</reference>
<dbReference type="EMBL" id="QVTE01000037">
    <property type="protein sequence ID" value="RFU67920.1"/>
    <property type="molecule type" value="Genomic_DNA"/>
</dbReference>
<proteinExistence type="predicted"/>
<dbReference type="SUPFAM" id="SSF52833">
    <property type="entry name" value="Thioredoxin-like"/>
    <property type="match status" value="1"/>
</dbReference>
<organism evidence="1 2">
    <name type="scientific">Peribacillus saganii</name>
    <dbReference type="NCBI Taxonomy" id="2303992"/>
    <lineage>
        <taxon>Bacteria</taxon>
        <taxon>Bacillati</taxon>
        <taxon>Bacillota</taxon>
        <taxon>Bacilli</taxon>
        <taxon>Bacillales</taxon>
        <taxon>Bacillaceae</taxon>
        <taxon>Peribacillus</taxon>
    </lineage>
</organism>
<dbReference type="InterPro" id="IPR036249">
    <property type="entry name" value="Thioredoxin-like_sf"/>
</dbReference>
<dbReference type="Gene3D" id="3.40.30.10">
    <property type="entry name" value="Glutaredoxin"/>
    <property type="match status" value="1"/>
</dbReference>
<evidence type="ECO:0000313" key="1">
    <source>
        <dbReference type="EMBL" id="RFU67920.1"/>
    </source>
</evidence>